<comment type="caution">
    <text evidence="2">The sequence shown here is derived from an EMBL/GenBank/DDBJ whole genome shotgun (WGS) entry which is preliminary data.</text>
</comment>
<dbReference type="Proteomes" id="UP001286313">
    <property type="component" value="Unassembled WGS sequence"/>
</dbReference>
<dbReference type="EMBL" id="JAWQEG010003344">
    <property type="protein sequence ID" value="KAK3866749.1"/>
    <property type="molecule type" value="Genomic_DNA"/>
</dbReference>
<dbReference type="AlphaFoldDB" id="A0AAE1F4F1"/>
<name>A0AAE1F4F1_PETCI</name>
<feature type="compositionally biased region" description="Polar residues" evidence="1">
    <location>
        <begin position="59"/>
        <end position="81"/>
    </location>
</feature>
<feature type="region of interest" description="Disordered" evidence="1">
    <location>
        <begin position="1"/>
        <end position="98"/>
    </location>
</feature>
<keyword evidence="3" id="KW-1185">Reference proteome</keyword>
<proteinExistence type="predicted"/>
<sequence>MQGRTGQGREVSVEGKAEMDRVNEDRTRGIGAQGEGKARTTQGEGQQEEKAGQEGEGSWFSNVTSLNTEVTPLNNDVTESQGRLRCDLSRHHKGYPHL</sequence>
<gene>
    <name evidence="2" type="ORF">Pcinc_027733</name>
</gene>
<protein>
    <submittedName>
        <fullName evidence="2">Uncharacterized protein</fullName>
    </submittedName>
</protein>
<feature type="compositionally biased region" description="Basic and acidic residues" evidence="1">
    <location>
        <begin position="11"/>
        <end position="28"/>
    </location>
</feature>
<organism evidence="2 3">
    <name type="scientific">Petrolisthes cinctipes</name>
    <name type="common">Flat porcelain crab</name>
    <dbReference type="NCBI Taxonomy" id="88211"/>
    <lineage>
        <taxon>Eukaryota</taxon>
        <taxon>Metazoa</taxon>
        <taxon>Ecdysozoa</taxon>
        <taxon>Arthropoda</taxon>
        <taxon>Crustacea</taxon>
        <taxon>Multicrustacea</taxon>
        <taxon>Malacostraca</taxon>
        <taxon>Eumalacostraca</taxon>
        <taxon>Eucarida</taxon>
        <taxon>Decapoda</taxon>
        <taxon>Pleocyemata</taxon>
        <taxon>Anomura</taxon>
        <taxon>Galatheoidea</taxon>
        <taxon>Porcellanidae</taxon>
        <taxon>Petrolisthes</taxon>
    </lineage>
</organism>
<reference evidence="2" key="1">
    <citation type="submission" date="2023-10" db="EMBL/GenBank/DDBJ databases">
        <title>Genome assemblies of two species of porcelain crab, Petrolisthes cinctipes and Petrolisthes manimaculis (Anomura: Porcellanidae).</title>
        <authorList>
            <person name="Angst P."/>
        </authorList>
    </citation>
    <scope>NUCLEOTIDE SEQUENCE</scope>
    <source>
        <strain evidence="2">PB745_01</strain>
        <tissue evidence="2">Gill</tissue>
    </source>
</reference>
<evidence type="ECO:0000256" key="1">
    <source>
        <dbReference type="SAM" id="MobiDB-lite"/>
    </source>
</evidence>
<evidence type="ECO:0000313" key="3">
    <source>
        <dbReference type="Proteomes" id="UP001286313"/>
    </source>
</evidence>
<evidence type="ECO:0000313" key="2">
    <source>
        <dbReference type="EMBL" id="KAK3866749.1"/>
    </source>
</evidence>
<accession>A0AAE1F4F1</accession>